<dbReference type="CDD" id="cd00568">
    <property type="entry name" value="TPP_enzymes"/>
    <property type="match status" value="1"/>
</dbReference>
<dbReference type="Gene3D" id="3.40.50.1220">
    <property type="entry name" value="TPP-binding domain"/>
    <property type="match status" value="1"/>
</dbReference>
<organism evidence="7 8">
    <name type="scientific">Pseudomonas chlororaphis</name>
    <dbReference type="NCBI Taxonomy" id="587753"/>
    <lineage>
        <taxon>Bacteria</taxon>
        <taxon>Pseudomonadati</taxon>
        <taxon>Pseudomonadota</taxon>
        <taxon>Gammaproteobacteria</taxon>
        <taxon>Pseudomonadales</taxon>
        <taxon>Pseudomonadaceae</taxon>
        <taxon>Pseudomonas</taxon>
    </lineage>
</organism>
<dbReference type="Pfam" id="PF02776">
    <property type="entry name" value="TPP_enzyme_N"/>
    <property type="match status" value="1"/>
</dbReference>
<dbReference type="InterPro" id="IPR029061">
    <property type="entry name" value="THDP-binding"/>
</dbReference>
<dbReference type="EMBL" id="VWPC01000021">
    <property type="protein sequence ID" value="KAA5839887.1"/>
    <property type="molecule type" value="Genomic_DNA"/>
</dbReference>
<dbReference type="GO" id="GO:0005948">
    <property type="term" value="C:acetolactate synthase complex"/>
    <property type="evidence" value="ECO:0007669"/>
    <property type="project" value="TreeGrafter"/>
</dbReference>
<protein>
    <submittedName>
        <fullName evidence="7">5-guanidino-2-oxopentanoate decarboxylase</fullName>
    </submittedName>
</protein>
<accession>A0AB34C1F1</accession>
<dbReference type="Pfam" id="PF00205">
    <property type="entry name" value="TPP_enzyme_M"/>
    <property type="match status" value="1"/>
</dbReference>
<dbReference type="Pfam" id="PF02775">
    <property type="entry name" value="TPP_enzyme_C"/>
    <property type="match status" value="1"/>
</dbReference>
<evidence type="ECO:0000259" key="6">
    <source>
        <dbReference type="Pfam" id="PF02776"/>
    </source>
</evidence>
<dbReference type="InterPro" id="IPR029035">
    <property type="entry name" value="DHS-like_NAD/FAD-binding_dom"/>
</dbReference>
<dbReference type="GO" id="GO:0003984">
    <property type="term" value="F:acetolactate synthase activity"/>
    <property type="evidence" value="ECO:0007669"/>
    <property type="project" value="TreeGrafter"/>
</dbReference>
<evidence type="ECO:0000313" key="7">
    <source>
        <dbReference type="EMBL" id="KAA5839887.1"/>
    </source>
</evidence>
<reference evidence="7 8" key="1">
    <citation type="submission" date="2019-09" db="EMBL/GenBank/DDBJ databases">
        <authorList>
            <person name="Vacheron J."/>
            <person name="Dubost A."/>
            <person name="Prigent-Combaret C."/>
            <person name="Muller D."/>
        </authorList>
    </citation>
    <scope>NUCLEOTIDE SEQUENCE [LARGE SCALE GENOMIC DNA]</scope>
    <source>
        <strain evidence="7 8">JV497</strain>
    </source>
</reference>
<dbReference type="GO" id="GO:0000287">
    <property type="term" value="F:magnesium ion binding"/>
    <property type="evidence" value="ECO:0007669"/>
    <property type="project" value="InterPro"/>
</dbReference>
<dbReference type="GO" id="GO:0009099">
    <property type="term" value="P:L-valine biosynthetic process"/>
    <property type="evidence" value="ECO:0007669"/>
    <property type="project" value="TreeGrafter"/>
</dbReference>
<dbReference type="InterPro" id="IPR012001">
    <property type="entry name" value="Thiamin_PyroP_enz_TPP-bd_dom"/>
</dbReference>
<comment type="similarity">
    <text evidence="1 3">Belongs to the TPP enzyme family.</text>
</comment>
<feature type="domain" description="Thiamine pyrophosphate enzyme TPP-binding" evidence="5">
    <location>
        <begin position="394"/>
        <end position="534"/>
    </location>
</feature>
<dbReference type="PANTHER" id="PTHR18968">
    <property type="entry name" value="THIAMINE PYROPHOSPHATE ENZYMES"/>
    <property type="match status" value="1"/>
</dbReference>
<feature type="domain" description="Thiamine pyrophosphate enzyme N-terminal TPP-binding" evidence="6">
    <location>
        <begin position="3"/>
        <end position="118"/>
    </location>
</feature>
<keyword evidence="2 3" id="KW-0786">Thiamine pyrophosphate</keyword>
<dbReference type="CDD" id="cd07035">
    <property type="entry name" value="TPP_PYR_POX_like"/>
    <property type="match status" value="1"/>
</dbReference>
<dbReference type="Proteomes" id="UP000323924">
    <property type="component" value="Unassembled WGS sequence"/>
</dbReference>
<sequence length="545" mass="57431">MATCGEVLVKLLEGYGVEQVFGIPGVHTVELYRGLARSSIRHVTPRHEQGAGFMADGYARTSGKPGVCFIITGPGMTNITTAMGQAYADSIPMLVISSVQSRSQLGGGRGKLHELPNQGALVGGVAAFSHTLMSAAELPGVLARAFALFQAGRPRPVHIEIPLDVLVEEADDLLDSEPVSIARAGAAPAAIARMSQLLAGARRPLILAGGGAIDAAASLTRLAEWLQAPVALTINAKGMLPSRHPLLIGSTQSLVATRALVADADVVLAIGTELAETDYDVTFAGGFEIPGTLLRIDIDPDQTVRNYPPKVALVADAHSATEALLAELGKQPLSERDSAWGAARAAALRSALEQQWDAPTRAQTLFLETVLQELPQIVIVGDSTQPVYSGNLTFNPERPRRWFNSSTGYGTLGYALPAAIGAWLGGASERKARGPVACLIGDGGLQFTLSELACAVEARTPIIVLLWNNQGYEEIKKYMVNRGIEPVGVDIYTPDFIGVAKALGCAAEAIDSIDGLRDALRAASDRQGPTLIEIDQAGWMRAVQA</sequence>
<dbReference type="SUPFAM" id="SSF52467">
    <property type="entry name" value="DHS-like NAD/FAD-binding domain"/>
    <property type="match status" value="1"/>
</dbReference>
<name>A0AB34C1F1_9PSED</name>
<dbReference type="RefSeq" id="WP_150052707.1">
    <property type="nucleotide sequence ID" value="NZ_VWPC01000021.1"/>
</dbReference>
<evidence type="ECO:0000256" key="2">
    <source>
        <dbReference type="ARBA" id="ARBA00023052"/>
    </source>
</evidence>
<feature type="domain" description="Thiamine pyrophosphate enzyme central" evidence="4">
    <location>
        <begin position="191"/>
        <end position="324"/>
    </location>
</feature>
<gene>
    <name evidence="7" type="ORF">F2A38_23885</name>
</gene>
<dbReference type="SUPFAM" id="SSF52518">
    <property type="entry name" value="Thiamin diphosphate-binding fold (THDP-binding)"/>
    <property type="match status" value="2"/>
</dbReference>
<evidence type="ECO:0000259" key="5">
    <source>
        <dbReference type="Pfam" id="PF02775"/>
    </source>
</evidence>
<dbReference type="NCBIfam" id="NF005712">
    <property type="entry name" value="PRK07524.1"/>
    <property type="match status" value="1"/>
</dbReference>
<dbReference type="PANTHER" id="PTHR18968:SF13">
    <property type="entry name" value="ACETOLACTATE SYNTHASE CATALYTIC SUBUNIT, MITOCHONDRIAL"/>
    <property type="match status" value="1"/>
</dbReference>
<comment type="caution">
    <text evidence="7">The sequence shown here is derived from an EMBL/GenBank/DDBJ whole genome shotgun (WGS) entry which is preliminary data.</text>
</comment>
<dbReference type="GO" id="GO:0009097">
    <property type="term" value="P:isoleucine biosynthetic process"/>
    <property type="evidence" value="ECO:0007669"/>
    <property type="project" value="TreeGrafter"/>
</dbReference>
<dbReference type="AlphaFoldDB" id="A0AB34C1F1"/>
<dbReference type="InterPro" id="IPR045229">
    <property type="entry name" value="TPP_enz"/>
</dbReference>
<dbReference type="FunFam" id="3.40.50.970:FF:000007">
    <property type="entry name" value="Acetolactate synthase"/>
    <property type="match status" value="1"/>
</dbReference>
<dbReference type="InterPro" id="IPR012000">
    <property type="entry name" value="Thiamin_PyroP_enz_cen_dom"/>
</dbReference>
<evidence type="ECO:0000259" key="4">
    <source>
        <dbReference type="Pfam" id="PF00205"/>
    </source>
</evidence>
<evidence type="ECO:0000313" key="8">
    <source>
        <dbReference type="Proteomes" id="UP000323924"/>
    </source>
</evidence>
<dbReference type="GO" id="GO:0050660">
    <property type="term" value="F:flavin adenine dinucleotide binding"/>
    <property type="evidence" value="ECO:0007669"/>
    <property type="project" value="TreeGrafter"/>
</dbReference>
<dbReference type="GO" id="GO:0030976">
    <property type="term" value="F:thiamine pyrophosphate binding"/>
    <property type="evidence" value="ECO:0007669"/>
    <property type="project" value="InterPro"/>
</dbReference>
<dbReference type="Gene3D" id="3.40.50.970">
    <property type="match status" value="2"/>
</dbReference>
<dbReference type="InterPro" id="IPR011766">
    <property type="entry name" value="TPP_enzyme_TPP-bd"/>
</dbReference>
<evidence type="ECO:0000256" key="1">
    <source>
        <dbReference type="ARBA" id="ARBA00007812"/>
    </source>
</evidence>
<evidence type="ECO:0000256" key="3">
    <source>
        <dbReference type="RuleBase" id="RU362132"/>
    </source>
</evidence>
<proteinExistence type="inferred from homology"/>